<dbReference type="NCBIfam" id="NF038093">
    <property type="entry name" value="GrdX"/>
    <property type="match status" value="1"/>
</dbReference>
<evidence type="ECO:0000313" key="1">
    <source>
        <dbReference type="EMBL" id="MBF8437914.1"/>
    </source>
</evidence>
<keyword evidence="2" id="KW-1185">Reference proteome</keyword>
<proteinExistence type="predicted"/>
<dbReference type="AlphaFoldDB" id="A0A931ATJ2"/>
<comment type="caution">
    <text evidence="1">The sequence shown here is derived from an EMBL/GenBank/DDBJ whole genome shotgun (WGS) entry which is preliminary data.</text>
</comment>
<sequence>MAQNNEKVLIIITNNPLVKSESILTEHTTLFFSDLNKVLTKARDLIHQGYKLITHPLAGSVKPWANPYRTIVLEEGNQLNMRSLEIMEGSLQKYKQFENDLEKDFSEKTNEAVRQDYQLIDYDLIKELI</sequence>
<dbReference type="InterPro" id="IPR047735">
    <property type="entry name" value="GrdX-like"/>
</dbReference>
<accession>A0A931ATJ2</accession>
<name>A0A931ATJ2_9FIRM</name>
<reference evidence="1" key="1">
    <citation type="submission" date="2020-11" db="EMBL/GenBank/DDBJ databases">
        <title>Halonatronomonas betainensis gen. nov., sp. nov. a novel haloalkaliphilic representative of the family Halanaerobiacae capable of betaine degradation.</title>
        <authorList>
            <person name="Boltyanskaya Y."/>
            <person name="Kevbrin V."/>
            <person name="Detkova E."/>
            <person name="Grouzdev D.S."/>
            <person name="Koziaeva V."/>
            <person name="Zhilina T."/>
        </authorList>
    </citation>
    <scope>NUCLEOTIDE SEQUENCE</scope>
    <source>
        <strain evidence="1">Z-7014</strain>
    </source>
</reference>
<protein>
    <submittedName>
        <fullName evidence="1">GrdX family protein</fullName>
    </submittedName>
</protein>
<dbReference type="Proteomes" id="UP000621436">
    <property type="component" value="Unassembled WGS sequence"/>
</dbReference>
<gene>
    <name evidence="1" type="ORF">I0Q91_12535</name>
</gene>
<dbReference type="RefSeq" id="WP_270454974.1">
    <property type="nucleotide sequence ID" value="NZ_JADPIE010000008.1"/>
</dbReference>
<evidence type="ECO:0000313" key="2">
    <source>
        <dbReference type="Proteomes" id="UP000621436"/>
    </source>
</evidence>
<organism evidence="1 2">
    <name type="scientific">Halonatronomonas betaini</name>
    <dbReference type="NCBI Taxonomy" id="2778430"/>
    <lineage>
        <taxon>Bacteria</taxon>
        <taxon>Bacillati</taxon>
        <taxon>Bacillota</taxon>
        <taxon>Clostridia</taxon>
        <taxon>Halanaerobiales</taxon>
        <taxon>Halarsenatibacteraceae</taxon>
        <taxon>Halonatronomonas</taxon>
    </lineage>
</organism>
<dbReference type="EMBL" id="JADPIE010000008">
    <property type="protein sequence ID" value="MBF8437914.1"/>
    <property type="molecule type" value="Genomic_DNA"/>
</dbReference>